<keyword evidence="9" id="KW-1185">Reference proteome</keyword>
<evidence type="ECO:0000313" key="8">
    <source>
        <dbReference type="EMBL" id="TDM13436.1"/>
    </source>
</evidence>
<dbReference type="Gene3D" id="3.10.105.10">
    <property type="entry name" value="Dipeptide-binding Protein, Domain 3"/>
    <property type="match status" value="1"/>
</dbReference>
<comment type="similarity">
    <text evidence="2">Belongs to the bacterial solute-binding protein 5 family.</text>
</comment>
<dbReference type="GO" id="GO:1904680">
    <property type="term" value="F:peptide transmembrane transporter activity"/>
    <property type="evidence" value="ECO:0007669"/>
    <property type="project" value="TreeGrafter"/>
</dbReference>
<evidence type="ECO:0000313" key="9">
    <source>
        <dbReference type="Proteomes" id="UP000294843"/>
    </source>
</evidence>
<evidence type="ECO:0000256" key="1">
    <source>
        <dbReference type="ARBA" id="ARBA00004193"/>
    </source>
</evidence>
<comment type="subcellular location">
    <subcellularLocation>
        <location evidence="1">Cell membrane</location>
        <topology evidence="1">Lipid-anchor</topology>
    </subcellularLocation>
</comment>
<evidence type="ECO:0000256" key="6">
    <source>
        <dbReference type="SAM" id="SignalP"/>
    </source>
</evidence>
<dbReference type="OrthoDB" id="9801912at2"/>
<organism evidence="8 9">
    <name type="scientific">Macrococcus bovicus</name>
    <dbReference type="NCBI Taxonomy" id="69968"/>
    <lineage>
        <taxon>Bacteria</taxon>
        <taxon>Bacillati</taxon>
        <taxon>Bacillota</taxon>
        <taxon>Bacilli</taxon>
        <taxon>Bacillales</taxon>
        <taxon>Staphylococcaceae</taxon>
        <taxon>Macrococcus</taxon>
    </lineage>
</organism>
<accession>A0A4R6BY46</accession>
<feature type="chain" id="PRO_5021019554" evidence="6">
    <location>
        <begin position="22"/>
        <end position="538"/>
    </location>
</feature>
<sequence length="538" mass="60313">MKKLGIGLAAAVILLAGCGNADSKTDKKSGSSEKKVEQTLKLNLGGEPYTLDPAFASDTTSWWVIDSIYSGLYRKGKNGEPQLDLAEKADVSEDGKTYTFTIKDNLKWSDGKELTAKDFEYAWERVLNPKTAAYSPSTFYFIKGAEAYNTGKGKLEDVGIKTIDDHKLQVELKDPISFFPKVLTGAAAYPVEKEAVAKGKDWASKAETLVSNGPFKLKNWKHNDSLDIEKNDQYYDKDKVKLSGVNFRMVADPNTEYQLYKSGDLDLLASVPADILKSVKDSKELVSYENFSVGTYSFNVNKKPVDNKKIRQALSYAIDRQSFVENVLKGGQKPAYGYVSYGVKGADGKDFREESKKYYEYNPAKAKQLLKEGLKEEGLTALPKLTLKTNSEGINKKSAEVIQEMLKQNLGIDVSIEGQEWKTYIDTFKQKNFQLARMGWGGDFLDPYPVLALYASNSSSNFTNWKNKEFDALLDQSLKTTDDQKRLELLHQAEDILMDELPILPVNFGYSNTLIKENVKNVKTDALSRPNFIYAEKE</sequence>
<gene>
    <name evidence="8" type="ORF">ERX55_09305</name>
</gene>
<keyword evidence="4 6" id="KW-0732">Signal</keyword>
<protein>
    <submittedName>
        <fullName evidence="8">Peptide ABC transporter substrate-binding protein</fullName>
    </submittedName>
</protein>
<dbReference type="GO" id="GO:0015833">
    <property type="term" value="P:peptide transport"/>
    <property type="evidence" value="ECO:0007669"/>
    <property type="project" value="UniProtKB-KW"/>
</dbReference>
<keyword evidence="5" id="KW-0571">Peptide transport</keyword>
<name>A0A4R6BY46_9STAP</name>
<dbReference type="EMBL" id="SCWF01000011">
    <property type="protein sequence ID" value="TDM13436.1"/>
    <property type="molecule type" value="Genomic_DNA"/>
</dbReference>
<evidence type="ECO:0000256" key="5">
    <source>
        <dbReference type="ARBA" id="ARBA00022856"/>
    </source>
</evidence>
<dbReference type="CDD" id="cd08504">
    <property type="entry name" value="PBP2_OppA"/>
    <property type="match status" value="1"/>
</dbReference>
<reference evidence="8 9" key="1">
    <citation type="submission" date="2019-01" db="EMBL/GenBank/DDBJ databases">
        <title>Draft genome sequences of the type strains of six Macrococcus species.</title>
        <authorList>
            <person name="Mazhar S."/>
            <person name="Altermann E."/>
            <person name="Hill C."/>
            <person name="Mcauliffe O."/>
        </authorList>
    </citation>
    <scope>NUCLEOTIDE SEQUENCE [LARGE SCALE GENOMIC DNA]</scope>
    <source>
        <strain evidence="8 9">ATCC 51825</strain>
    </source>
</reference>
<feature type="domain" description="Solute-binding protein family 5" evidence="7">
    <location>
        <begin position="80"/>
        <end position="461"/>
    </location>
</feature>
<evidence type="ECO:0000256" key="4">
    <source>
        <dbReference type="ARBA" id="ARBA00022729"/>
    </source>
</evidence>
<dbReference type="PROSITE" id="PS51257">
    <property type="entry name" value="PROKAR_LIPOPROTEIN"/>
    <property type="match status" value="1"/>
</dbReference>
<dbReference type="FunFam" id="3.10.105.10:FF:000001">
    <property type="entry name" value="Oligopeptide ABC transporter, oligopeptide-binding protein"/>
    <property type="match status" value="1"/>
</dbReference>
<proteinExistence type="inferred from homology"/>
<dbReference type="RefSeq" id="WP_133452302.1">
    <property type="nucleotide sequence ID" value="NZ_SCWF01000011.1"/>
</dbReference>
<dbReference type="InterPro" id="IPR030678">
    <property type="entry name" value="Peptide/Ni-bd"/>
</dbReference>
<evidence type="ECO:0000259" key="7">
    <source>
        <dbReference type="Pfam" id="PF00496"/>
    </source>
</evidence>
<dbReference type="PIRSF" id="PIRSF002741">
    <property type="entry name" value="MppA"/>
    <property type="match status" value="1"/>
</dbReference>
<evidence type="ECO:0000256" key="3">
    <source>
        <dbReference type="ARBA" id="ARBA00022448"/>
    </source>
</evidence>
<dbReference type="GO" id="GO:0043190">
    <property type="term" value="C:ATP-binding cassette (ABC) transporter complex"/>
    <property type="evidence" value="ECO:0007669"/>
    <property type="project" value="InterPro"/>
</dbReference>
<keyword evidence="3" id="KW-0813">Transport</keyword>
<dbReference type="FunFam" id="3.90.76.10:FF:000001">
    <property type="entry name" value="Oligopeptide ABC transporter substrate-binding protein"/>
    <property type="match status" value="1"/>
</dbReference>
<dbReference type="Gene3D" id="3.90.76.10">
    <property type="entry name" value="Dipeptide-binding Protein, Domain 1"/>
    <property type="match status" value="1"/>
</dbReference>
<dbReference type="SUPFAM" id="SSF53850">
    <property type="entry name" value="Periplasmic binding protein-like II"/>
    <property type="match status" value="1"/>
</dbReference>
<feature type="signal peptide" evidence="6">
    <location>
        <begin position="1"/>
        <end position="21"/>
    </location>
</feature>
<comment type="caution">
    <text evidence="8">The sequence shown here is derived from an EMBL/GenBank/DDBJ whole genome shotgun (WGS) entry which is preliminary data.</text>
</comment>
<dbReference type="PANTHER" id="PTHR30290">
    <property type="entry name" value="PERIPLASMIC BINDING COMPONENT OF ABC TRANSPORTER"/>
    <property type="match status" value="1"/>
</dbReference>
<dbReference type="Pfam" id="PF00496">
    <property type="entry name" value="SBP_bac_5"/>
    <property type="match status" value="1"/>
</dbReference>
<dbReference type="GO" id="GO:0030288">
    <property type="term" value="C:outer membrane-bounded periplasmic space"/>
    <property type="evidence" value="ECO:0007669"/>
    <property type="project" value="UniProtKB-ARBA"/>
</dbReference>
<dbReference type="Gene3D" id="3.40.190.10">
    <property type="entry name" value="Periplasmic binding protein-like II"/>
    <property type="match status" value="1"/>
</dbReference>
<dbReference type="InterPro" id="IPR039424">
    <property type="entry name" value="SBP_5"/>
</dbReference>
<keyword evidence="5" id="KW-0653">Protein transport</keyword>
<dbReference type="Proteomes" id="UP000294843">
    <property type="component" value="Unassembled WGS sequence"/>
</dbReference>
<dbReference type="InterPro" id="IPR000914">
    <property type="entry name" value="SBP_5_dom"/>
</dbReference>
<dbReference type="PROSITE" id="PS01040">
    <property type="entry name" value="SBP_BACTERIAL_5"/>
    <property type="match status" value="1"/>
</dbReference>
<evidence type="ECO:0000256" key="2">
    <source>
        <dbReference type="ARBA" id="ARBA00005695"/>
    </source>
</evidence>
<dbReference type="InterPro" id="IPR023765">
    <property type="entry name" value="SBP_5_CS"/>
</dbReference>
<dbReference type="AlphaFoldDB" id="A0A4R6BY46"/>
<dbReference type="PANTHER" id="PTHR30290:SF79">
    <property type="entry name" value="DIPEPTIDE-BINDING PROTEIN DPPE"/>
    <property type="match status" value="1"/>
</dbReference>